<comment type="caution">
    <text evidence="9">The sequence shown here is derived from an EMBL/GenBank/DDBJ whole genome shotgun (WGS) entry which is preliminary data.</text>
</comment>
<dbReference type="SUPFAM" id="SSF48264">
    <property type="entry name" value="Cytochrome P450"/>
    <property type="match status" value="2"/>
</dbReference>
<feature type="transmembrane region" description="Helical" evidence="8">
    <location>
        <begin position="6"/>
        <end position="23"/>
    </location>
</feature>
<dbReference type="Pfam" id="PF00067">
    <property type="entry name" value="p450"/>
    <property type="match status" value="1"/>
</dbReference>
<evidence type="ECO:0000313" key="10">
    <source>
        <dbReference type="Proteomes" id="UP000663856"/>
    </source>
</evidence>
<evidence type="ECO:0000313" key="9">
    <source>
        <dbReference type="EMBL" id="CAF2086382.1"/>
    </source>
</evidence>
<keyword evidence="3 7" id="KW-0479">Metal-binding</keyword>
<sequence length="561" mass="63842">MAFQILLYIPVVLALVTIAIVYLKLIRPEKRVYDIFRAQGINGEPFVPLIGQLPSIRRYREVGSILSFQEDLAKKHGNLFLYAFGPLTRLVITEPDLLADMFSRRNVQNYIKPPLFNTVFSQIIGEKNLLVAEGNEHERARRMINPAFYHINLKSMVSIITDQTARTIDRLIQKSTVKQKDQISIDLQNQFNALTLSIIASSAFGSGFETITNAQEIIHTTFGEVLEAILYRSLLMINQIPFISKFPFCRKNIVDKGIRIISDFVNQIIAERRQGKSASLSNGPDLLDLLLSAVDDEGKPFTDQEIKEEALTFVLAGSETTGNLMTWVLYVLMTHDNVLGACREEVDRILPNGKLPTNDNLTDLVICEAIINETLRLYPPAPVFTRACREEVDRILPNGKLPTNDNLTDLVICEAIINETLRLYPPAPVFTRYCIREHLIGDEHPIRIPVGATILISDYLLHRRNDLWPRADEFDYTRWMRDPKTGLKPKLPHPFCYLPFAAGPRNCIGQNFALLEAKIMLSMFVQRCNFEMVPGQKMVFDLKITMGSKYGLWAKISNRKM</sequence>
<dbReference type="GO" id="GO:0020037">
    <property type="term" value="F:heme binding"/>
    <property type="evidence" value="ECO:0007669"/>
    <property type="project" value="InterPro"/>
</dbReference>
<comment type="similarity">
    <text evidence="1">Belongs to the cytochrome P450 family.</text>
</comment>
<proteinExistence type="inferred from homology"/>
<protein>
    <recommendedName>
        <fullName evidence="11">Cytochrome P450</fullName>
    </recommendedName>
</protein>
<dbReference type="GO" id="GO:0016705">
    <property type="term" value="F:oxidoreductase activity, acting on paired donors, with incorporation or reduction of molecular oxygen"/>
    <property type="evidence" value="ECO:0007669"/>
    <property type="project" value="InterPro"/>
</dbReference>
<evidence type="ECO:0000256" key="4">
    <source>
        <dbReference type="ARBA" id="ARBA00023002"/>
    </source>
</evidence>
<dbReference type="Gene3D" id="1.10.630.10">
    <property type="entry name" value="Cytochrome P450"/>
    <property type="match status" value="2"/>
</dbReference>
<dbReference type="InterPro" id="IPR001128">
    <property type="entry name" value="Cyt_P450"/>
</dbReference>
<dbReference type="InterPro" id="IPR002401">
    <property type="entry name" value="Cyt_P450_E_grp-I"/>
</dbReference>
<dbReference type="PRINTS" id="PR00463">
    <property type="entry name" value="EP450I"/>
</dbReference>
<dbReference type="EMBL" id="CAJNRF010006874">
    <property type="protein sequence ID" value="CAF2086382.1"/>
    <property type="molecule type" value="Genomic_DNA"/>
</dbReference>
<keyword evidence="8" id="KW-1133">Transmembrane helix</keyword>
<evidence type="ECO:0000256" key="6">
    <source>
        <dbReference type="ARBA" id="ARBA00023033"/>
    </source>
</evidence>
<dbReference type="PANTHER" id="PTHR24291:SF50">
    <property type="entry name" value="BIFUNCTIONAL ALBAFLAVENONE MONOOXYGENASE_TERPENE SYNTHASE"/>
    <property type="match status" value="1"/>
</dbReference>
<evidence type="ECO:0000256" key="8">
    <source>
        <dbReference type="SAM" id="Phobius"/>
    </source>
</evidence>
<dbReference type="GO" id="GO:0004497">
    <property type="term" value="F:monooxygenase activity"/>
    <property type="evidence" value="ECO:0007669"/>
    <property type="project" value="UniProtKB-KW"/>
</dbReference>
<dbReference type="InterPro" id="IPR036396">
    <property type="entry name" value="Cyt_P450_sf"/>
</dbReference>
<keyword evidence="6" id="KW-0503">Monooxygenase</keyword>
<accession>A0A816SL23</accession>
<keyword evidence="4" id="KW-0560">Oxidoreductase</keyword>
<organism evidence="9 10">
    <name type="scientific">Rotaria magnacalcarata</name>
    <dbReference type="NCBI Taxonomy" id="392030"/>
    <lineage>
        <taxon>Eukaryota</taxon>
        <taxon>Metazoa</taxon>
        <taxon>Spiralia</taxon>
        <taxon>Gnathifera</taxon>
        <taxon>Rotifera</taxon>
        <taxon>Eurotatoria</taxon>
        <taxon>Bdelloidea</taxon>
        <taxon>Philodinida</taxon>
        <taxon>Philodinidae</taxon>
        <taxon>Rotaria</taxon>
    </lineage>
</organism>
<name>A0A816SL23_9BILA</name>
<feature type="binding site" description="axial binding residue" evidence="7">
    <location>
        <position position="507"/>
    </location>
    <ligand>
        <name>heme</name>
        <dbReference type="ChEBI" id="CHEBI:30413"/>
    </ligand>
    <ligandPart>
        <name>Fe</name>
        <dbReference type="ChEBI" id="CHEBI:18248"/>
    </ligandPart>
</feature>
<evidence type="ECO:0008006" key="11">
    <source>
        <dbReference type="Google" id="ProtNLM"/>
    </source>
</evidence>
<evidence type="ECO:0000256" key="1">
    <source>
        <dbReference type="ARBA" id="ARBA00010617"/>
    </source>
</evidence>
<comment type="cofactor">
    <cofactor evidence="7">
        <name>heme</name>
        <dbReference type="ChEBI" id="CHEBI:30413"/>
    </cofactor>
</comment>
<dbReference type="AlphaFoldDB" id="A0A816SL23"/>
<evidence type="ECO:0000256" key="5">
    <source>
        <dbReference type="ARBA" id="ARBA00023004"/>
    </source>
</evidence>
<keyword evidence="8" id="KW-0812">Transmembrane</keyword>
<dbReference type="GO" id="GO:0005506">
    <property type="term" value="F:iron ion binding"/>
    <property type="evidence" value="ECO:0007669"/>
    <property type="project" value="InterPro"/>
</dbReference>
<reference evidence="9" key="1">
    <citation type="submission" date="2021-02" db="EMBL/GenBank/DDBJ databases">
        <authorList>
            <person name="Nowell W R."/>
        </authorList>
    </citation>
    <scope>NUCLEOTIDE SEQUENCE</scope>
</reference>
<keyword evidence="8" id="KW-0472">Membrane</keyword>
<gene>
    <name evidence="9" type="ORF">WKI299_LOCUS17266</name>
</gene>
<evidence type="ECO:0000256" key="2">
    <source>
        <dbReference type="ARBA" id="ARBA00022617"/>
    </source>
</evidence>
<dbReference type="PANTHER" id="PTHR24291">
    <property type="entry name" value="CYTOCHROME P450 FAMILY 4"/>
    <property type="match status" value="1"/>
</dbReference>
<evidence type="ECO:0000256" key="7">
    <source>
        <dbReference type="PIRSR" id="PIRSR602401-1"/>
    </source>
</evidence>
<dbReference type="PRINTS" id="PR00385">
    <property type="entry name" value="P450"/>
</dbReference>
<keyword evidence="2 7" id="KW-0349">Heme</keyword>
<dbReference type="InterPro" id="IPR050196">
    <property type="entry name" value="Cytochrome_P450_Monoox"/>
</dbReference>
<dbReference type="Proteomes" id="UP000663856">
    <property type="component" value="Unassembled WGS sequence"/>
</dbReference>
<keyword evidence="5 7" id="KW-0408">Iron</keyword>
<evidence type="ECO:0000256" key="3">
    <source>
        <dbReference type="ARBA" id="ARBA00022723"/>
    </source>
</evidence>